<dbReference type="CDD" id="cd16922">
    <property type="entry name" value="HATPase_EvgS-ArcB-TorS-like"/>
    <property type="match status" value="1"/>
</dbReference>
<dbReference type="InterPro" id="IPR036890">
    <property type="entry name" value="HATPase_C_sf"/>
</dbReference>
<dbReference type="InterPro" id="IPR003594">
    <property type="entry name" value="HATPase_dom"/>
</dbReference>
<evidence type="ECO:0000256" key="3">
    <source>
        <dbReference type="ARBA" id="ARBA00022553"/>
    </source>
</evidence>
<dbReference type="InterPro" id="IPR001789">
    <property type="entry name" value="Sig_transdc_resp-reg_receiver"/>
</dbReference>
<dbReference type="EMBL" id="JANDBC010000001">
    <property type="protein sequence ID" value="MCP9291018.1"/>
    <property type="molecule type" value="Genomic_DNA"/>
</dbReference>
<dbReference type="InterPro" id="IPR004358">
    <property type="entry name" value="Sig_transdc_His_kin-like_C"/>
</dbReference>
<proteinExistence type="predicted"/>
<protein>
    <recommendedName>
        <fullName evidence="2">histidine kinase</fullName>
        <ecNumber evidence="2">2.7.13.3</ecNumber>
    </recommendedName>
</protein>
<comment type="caution">
    <text evidence="10">The sequence shown here is derived from an EMBL/GenBank/DDBJ whole genome shotgun (WGS) entry which is preliminary data.</text>
</comment>
<dbReference type="CDD" id="cd17546">
    <property type="entry name" value="REC_hyHK_CKI1_RcsC-like"/>
    <property type="match status" value="1"/>
</dbReference>
<dbReference type="Proteomes" id="UP001139125">
    <property type="component" value="Unassembled WGS sequence"/>
</dbReference>
<dbReference type="SMART" id="SM00448">
    <property type="entry name" value="REC"/>
    <property type="match status" value="1"/>
</dbReference>
<dbReference type="InterPro" id="IPR011006">
    <property type="entry name" value="CheY-like_superfamily"/>
</dbReference>
<feature type="transmembrane region" description="Helical" evidence="7">
    <location>
        <begin position="61"/>
        <end position="79"/>
    </location>
</feature>
<evidence type="ECO:0000313" key="10">
    <source>
        <dbReference type="EMBL" id="MCP9291018.1"/>
    </source>
</evidence>
<comment type="catalytic activity">
    <reaction evidence="1">
        <text>ATP + protein L-histidine = ADP + protein N-phospho-L-histidine.</text>
        <dbReference type="EC" id="2.7.13.3"/>
    </reaction>
</comment>
<keyword evidence="7" id="KW-0812">Transmembrane</keyword>
<dbReference type="CDD" id="cd00082">
    <property type="entry name" value="HisKA"/>
    <property type="match status" value="1"/>
</dbReference>
<dbReference type="SMART" id="SM00387">
    <property type="entry name" value="HATPase_c"/>
    <property type="match status" value="1"/>
</dbReference>
<keyword evidence="7" id="KW-1133">Transmembrane helix</keyword>
<feature type="transmembrane region" description="Helical" evidence="7">
    <location>
        <begin position="91"/>
        <end position="117"/>
    </location>
</feature>
<keyword evidence="4" id="KW-0902">Two-component regulatory system</keyword>
<gene>
    <name evidence="10" type="ORF">NM125_05440</name>
</gene>
<feature type="transmembrane region" description="Helical" evidence="7">
    <location>
        <begin position="166"/>
        <end position="183"/>
    </location>
</feature>
<keyword evidence="6" id="KW-0175">Coiled coil</keyword>
<keyword evidence="3 5" id="KW-0597">Phosphoprotein</keyword>
<dbReference type="SUPFAM" id="SSF55874">
    <property type="entry name" value="ATPase domain of HSP90 chaperone/DNA topoisomerase II/histidine kinase"/>
    <property type="match status" value="1"/>
</dbReference>
<dbReference type="InterPro" id="IPR005467">
    <property type="entry name" value="His_kinase_dom"/>
</dbReference>
<evidence type="ECO:0000256" key="2">
    <source>
        <dbReference type="ARBA" id="ARBA00012438"/>
    </source>
</evidence>
<dbReference type="SUPFAM" id="SSF52172">
    <property type="entry name" value="CheY-like"/>
    <property type="match status" value="1"/>
</dbReference>
<feature type="coiled-coil region" evidence="6">
    <location>
        <begin position="190"/>
        <end position="238"/>
    </location>
</feature>
<reference evidence="10" key="1">
    <citation type="submission" date="2022-06" db="EMBL/GenBank/DDBJ databases">
        <title>Gracilimonas sp. CAU 1638 isolated from sea sediment.</title>
        <authorList>
            <person name="Kim W."/>
        </authorList>
    </citation>
    <scope>NUCLEOTIDE SEQUENCE</scope>
    <source>
        <strain evidence="10">CAU 1638</strain>
    </source>
</reference>
<dbReference type="PROSITE" id="PS50109">
    <property type="entry name" value="HIS_KIN"/>
    <property type="match status" value="1"/>
</dbReference>
<accession>A0A9X2L2X0</accession>
<dbReference type="InterPro" id="IPR003661">
    <property type="entry name" value="HisK_dim/P_dom"/>
</dbReference>
<feature type="domain" description="Response regulatory" evidence="9">
    <location>
        <begin position="491"/>
        <end position="609"/>
    </location>
</feature>
<dbReference type="PANTHER" id="PTHR45339:SF1">
    <property type="entry name" value="HYBRID SIGNAL TRANSDUCTION HISTIDINE KINASE J"/>
    <property type="match status" value="1"/>
</dbReference>
<keyword evidence="11" id="KW-1185">Reference proteome</keyword>
<organism evidence="10 11">
    <name type="scientific">Gracilimonas sediminicola</name>
    <dbReference type="NCBI Taxonomy" id="2952158"/>
    <lineage>
        <taxon>Bacteria</taxon>
        <taxon>Pseudomonadati</taxon>
        <taxon>Balneolota</taxon>
        <taxon>Balneolia</taxon>
        <taxon>Balneolales</taxon>
        <taxon>Balneolaceae</taxon>
        <taxon>Gracilimonas</taxon>
    </lineage>
</organism>
<dbReference type="GO" id="GO:0000155">
    <property type="term" value="F:phosphorelay sensor kinase activity"/>
    <property type="evidence" value="ECO:0007669"/>
    <property type="project" value="InterPro"/>
</dbReference>
<feature type="transmembrane region" description="Helical" evidence="7">
    <location>
        <begin position="34"/>
        <end position="55"/>
    </location>
</feature>
<keyword evidence="10" id="KW-0547">Nucleotide-binding</keyword>
<dbReference type="PRINTS" id="PR00344">
    <property type="entry name" value="BCTRLSENSOR"/>
</dbReference>
<dbReference type="RefSeq" id="WP_255133596.1">
    <property type="nucleotide sequence ID" value="NZ_JANDBC010000001.1"/>
</dbReference>
<dbReference type="SMART" id="SM00388">
    <property type="entry name" value="HisKA"/>
    <property type="match status" value="1"/>
</dbReference>
<feature type="modified residue" description="4-aspartylphosphate" evidence="5">
    <location>
        <position position="540"/>
    </location>
</feature>
<dbReference type="Pfam" id="PF00512">
    <property type="entry name" value="HisKA"/>
    <property type="match status" value="1"/>
</dbReference>
<dbReference type="InterPro" id="IPR036097">
    <property type="entry name" value="HisK_dim/P_sf"/>
</dbReference>
<dbReference type="PROSITE" id="PS50110">
    <property type="entry name" value="RESPONSE_REGULATORY"/>
    <property type="match status" value="1"/>
</dbReference>
<dbReference type="PANTHER" id="PTHR45339">
    <property type="entry name" value="HYBRID SIGNAL TRANSDUCTION HISTIDINE KINASE J"/>
    <property type="match status" value="1"/>
</dbReference>
<dbReference type="EC" id="2.7.13.3" evidence="2"/>
<feature type="transmembrane region" description="Helical" evidence="7">
    <location>
        <begin position="137"/>
        <end position="154"/>
    </location>
</feature>
<dbReference type="Pfam" id="PF00072">
    <property type="entry name" value="Response_reg"/>
    <property type="match status" value="1"/>
</dbReference>
<dbReference type="Gene3D" id="3.40.50.2300">
    <property type="match status" value="1"/>
</dbReference>
<dbReference type="Pfam" id="PF02518">
    <property type="entry name" value="HATPase_c"/>
    <property type="match status" value="1"/>
</dbReference>
<sequence length="611" mass="68168">MSSKFSLTGISDIALGKDLRSENEVVGKKAGMTVLNSVSFFLAGVSILFLIAFQINESVSLTWFFLSEAIAFLLIPLLARQGFVKAAKILLIAYADVGIIILSSVFGGDAMIQAFFIPAMGLSILLFDNTQVHLRNMGILLSILSYFILDYIIFERISISESSFSLVRWSVLTGSFVTTWLIFNTFSQFKEDAEHQTLELLQKEQELNQELSLKQEKLETYIEQLEVATEQLAKSTKAKSEFLATMSHEIRTPMNAILGMTHLLKQDSPREDQIEPINILDFSGKTLLSLIDDVLDFSKIEAGKIEFENIEFELNKLVNVIVESFKITAKNKGIELNTEIGEGIPNILVGDPARLTQILNNLVSNALKFTEEGEVRLSVNALQVGDDDSVRLQFTISDTGIGIEEDRVNTIFESFTQASQNTKRLFGGTGLGLTISKQLTELQGGTISVESDEGEGSTFFVELTFEKGSSTDEAKAITKSEDNAESLRGLRVLLAEDNLVNQKVMLRFLERWNVDMTVVDNGKEAVEAIKEHNYDVVLMDLQMPTMDGYEASEHIRKLDDPYKRNTPIIALTAAALKEVREKVYASGMNDFVTKPFNPADLEQKLFQFIEK</sequence>
<evidence type="ECO:0000259" key="8">
    <source>
        <dbReference type="PROSITE" id="PS50109"/>
    </source>
</evidence>
<dbReference type="Gene3D" id="1.10.287.130">
    <property type="match status" value="1"/>
</dbReference>
<keyword evidence="7" id="KW-0472">Membrane</keyword>
<dbReference type="AlphaFoldDB" id="A0A9X2L2X0"/>
<dbReference type="Gene3D" id="3.30.565.10">
    <property type="entry name" value="Histidine kinase-like ATPase, C-terminal domain"/>
    <property type="match status" value="1"/>
</dbReference>
<evidence type="ECO:0000256" key="1">
    <source>
        <dbReference type="ARBA" id="ARBA00000085"/>
    </source>
</evidence>
<keyword evidence="10" id="KW-0067">ATP-binding</keyword>
<evidence type="ECO:0000313" key="11">
    <source>
        <dbReference type="Proteomes" id="UP001139125"/>
    </source>
</evidence>
<evidence type="ECO:0000256" key="7">
    <source>
        <dbReference type="SAM" id="Phobius"/>
    </source>
</evidence>
<dbReference type="FunFam" id="3.30.565.10:FF:000010">
    <property type="entry name" value="Sensor histidine kinase RcsC"/>
    <property type="match status" value="1"/>
</dbReference>
<evidence type="ECO:0000259" key="9">
    <source>
        <dbReference type="PROSITE" id="PS50110"/>
    </source>
</evidence>
<evidence type="ECO:0000256" key="6">
    <source>
        <dbReference type="SAM" id="Coils"/>
    </source>
</evidence>
<dbReference type="SUPFAM" id="SSF47384">
    <property type="entry name" value="Homodimeric domain of signal transducing histidine kinase"/>
    <property type="match status" value="1"/>
</dbReference>
<evidence type="ECO:0000256" key="5">
    <source>
        <dbReference type="PROSITE-ProRule" id="PRU00169"/>
    </source>
</evidence>
<name>A0A9X2L2X0_9BACT</name>
<dbReference type="GO" id="GO:0005524">
    <property type="term" value="F:ATP binding"/>
    <property type="evidence" value="ECO:0007669"/>
    <property type="project" value="UniProtKB-KW"/>
</dbReference>
<evidence type="ECO:0000256" key="4">
    <source>
        <dbReference type="ARBA" id="ARBA00023012"/>
    </source>
</evidence>
<feature type="domain" description="Histidine kinase" evidence="8">
    <location>
        <begin position="245"/>
        <end position="467"/>
    </location>
</feature>